<comment type="caution">
    <text evidence="1">The sequence shown here is derived from an EMBL/GenBank/DDBJ whole genome shotgun (WGS) entry which is preliminary data.</text>
</comment>
<dbReference type="Proteomes" id="UP000178606">
    <property type="component" value="Unassembled WGS sequence"/>
</dbReference>
<evidence type="ECO:0000313" key="1">
    <source>
        <dbReference type="EMBL" id="OGG54336.1"/>
    </source>
</evidence>
<sequence>MATKITGLENGVTLYQVTDEPLKKSNIYCELPYCSADSRVFVYARQNPALAPNSTEYVTCQFGTWESTVAGRGLGGPAVTHQGIFYYRRMAGEVAQELVRLDLSTGKSEVIHTWPEGLKSRGLGTMSPGERYYAYGVTISYAPMMFGTEVVDLKGGTRAIIHTDPYICNPHTQFEPGEGEQVMVQHNRGCEFLPDGTRVKLVGEEGATEFLLDVPSGKVTRLQVGKPYTTPITGHEAWVGGTKEILLSVRAEGEFAPEKGNLVAVKAGAPARVVSRGYRFNHVGTSPCGRFFFCDDWQGASKLVVGSIQTGKNTVVCEAHTSRQQEQDTHGHPYLSPDLKWLVFNSDRTGRPEIHVASVPGEMMAELEKE</sequence>
<dbReference type="AlphaFoldDB" id="A0A1F6CYU0"/>
<name>A0A1F6CYU0_HANXR</name>
<dbReference type="EMBL" id="MFKF01000105">
    <property type="protein sequence ID" value="OGG54336.1"/>
    <property type="molecule type" value="Genomic_DNA"/>
</dbReference>
<reference evidence="1 2" key="1">
    <citation type="journal article" date="2016" name="Nat. Commun.">
        <title>Thousands of microbial genomes shed light on interconnected biogeochemical processes in an aquifer system.</title>
        <authorList>
            <person name="Anantharaman K."/>
            <person name="Brown C.T."/>
            <person name="Hug L.A."/>
            <person name="Sharon I."/>
            <person name="Castelle C.J."/>
            <person name="Probst A.J."/>
            <person name="Thomas B.C."/>
            <person name="Singh A."/>
            <person name="Wilkins M.J."/>
            <person name="Karaoz U."/>
            <person name="Brodie E.L."/>
            <person name="Williams K.H."/>
            <person name="Hubbard S.S."/>
            <person name="Banfield J.F."/>
        </authorList>
    </citation>
    <scope>NUCLEOTIDE SEQUENCE [LARGE SCALE GENOMIC DNA]</scope>
    <source>
        <strain evidence="2">RIFCSPLOWO2_12_FULL_64_10</strain>
    </source>
</reference>
<evidence type="ECO:0008006" key="3">
    <source>
        <dbReference type="Google" id="ProtNLM"/>
    </source>
</evidence>
<protein>
    <recommendedName>
        <fullName evidence="3">Oligogalacturonate lyase domain-containing protein</fullName>
    </recommendedName>
</protein>
<proteinExistence type="predicted"/>
<accession>A0A1F6CYU0</accession>
<evidence type="ECO:0000313" key="2">
    <source>
        <dbReference type="Proteomes" id="UP000178606"/>
    </source>
</evidence>
<dbReference type="InterPro" id="IPR015943">
    <property type="entry name" value="WD40/YVTN_repeat-like_dom_sf"/>
</dbReference>
<organism evidence="1 2">
    <name type="scientific">Handelsmanbacteria sp. (strain RIFCSPLOWO2_12_FULL_64_10)</name>
    <dbReference type="NCBI Taxonomy" id="1817868"/>
    <lineage>
        <taxon>Bacteria</taxon>
        <taxon>Candidatus Handelsmaniibacteriota</taxon>
    </lineage>
</organism>
<gene>
    <name evidence="1" type="ORF">A3F84_09240</name>
</gene>
<dbReference type="SUPFAM" id="SSF82171">
    <property type="entry name" value="DPP6 N-terminal domain-like"/>
    <property type="match status" value="1"/>
</dbReference>
<dbReference type="Gene3D" id="2.130.10.10">
    <property type="entry name" value="YVTN repeat-like/Quinoprotein amine dehydrogenase"/>
    <property type="match status" value="1"/>
</dbReference>
<dbReference type="InterPro" id="IPR011659">
    <property type="entry name" value="WD40"/>
</dbReference>
<dbReference type="Pfam" id="PF07676">
    <property type="entry name" value="PD40"/>
    <property type="match status" value="1"/>
</dbReference>